<evidence type="ECO:0000256" key="2">
    <source>
        <dbReference type="ARBA" id="ARBA00022771"/>
    </source>
</evidence>
<feature type="domain" description="FLYWCH-type" evidence="4">
    <location>
        <begin position="32"/>
        <end position="83"/>
    </location>
</feature>
<dbReference type="Proteomes" id="UP000494106">
    <property type="component" value="Unassembled WGS sequence"/>
</dbReference>
<dbReference type="Gene3D" id="2.20.25.240">
    <property type="match status" value="1"/>
</dbReference>
<reference evidence="5 6" key="1">
    <citation type="submission" date="2020-04" db="EMBL/GenBank/DDBJ databases">
        <authorList>
            <person name="Wallbank WR R."/>
            <person name="Pardo Diaz C."/>
            <person name="Kozak K."/>
            <person name="Martin S."/>
            <person name="Jiggins C."/>
            <person name="Moest M."/>
            <person name="Warren A I."/>
            <person name="Byers J.R.P. K."/>
            <person name="Montejo-Kovacevich G."/>
            <person name="Yen C E."/>
        </authorList>
    </citation>
    <scope>NUCLEOTIDE SEQUENCE [LARGE SCALE GENOMIC DNA]</scope>
</reference>
<organism evidence="5 6">
    <name type="scientific">Arctia plantaginis</name>
    <name type="common">Wood tiger moth</name>
    <name type="synonym">Phalaena plantaginis</name>
    <dbReference type="NCBI Taxonomy" id="874455"/>
    <lineage>
        <taxon>Eukaryota</taxon>
        <taxon>Metazoa</taxon>
        <taxon>Ecdysozoa</taxon>
        <taxon>Arthropoda</taxon>
        <taxon>Hexapoda</taxon>
        <taxon>Insecta</taxon>
        <taxon>Pterygota</taxon>
        <taxon>Neoptera</taxon>
        <taxon>Endopterygota</taxon>
        <taxon>Lepidoptera</taxon>
        <taxon>Glossata</taxon>
        <taxon>Ditrysia</taxon>
        <taxon>Noctuoidea</taxon>
        <taxon>Erebidae</taxon>
        <taxon>Arctiinae</taxon>
        <taxon>Arctia</taxon>
    </lineage>
</organism>
<accession>A0A8S0ZTI1</accession>
<sequence length="99" mass="11550">MSIKWNKIQNILKLGHFITGDPYETPYMKMLSQKGRELIVVGGYTFSKKSNYWVCSSRMNNCKAMLRLNAEEKIIFLNNNHTHKPRDLMTTPCGKIIRL</sequence>
<dbReference type="OrthoDB" id="167578at2759"/>
<keyword evidence="6" id="KW-1185">Reference proteome</keyword>
<keyword evidence="3" id="KW-0862">Zinc</keyword>
<protein>
    <recommendedName>
        <fullName evidence="4">FLYWCH-type domain-containing protein</fullName>
    </recommendedName>
</protein>
<evidence type="ECO:0000256" key="1">
    <source>
        <dbReference type="ARBA" id="ARBA00022723"/>
    </source>
</evidence>
<keyword evidence="2" id="KW-0863">Zinc-finger</keyword>
<evidence type="ECO:0000313" key="5">
    <source>
        <dbReference type="EMBL" id="CAB3235374.1"/>
    </source>
</evidence>
<gene>
    <name evidence="5" type="ORF">APLA_LOCUS6066</name>
</gene>
<dbReference type="EMBL" id="CADEBC010000485">
    <property type="protein sequence ID" value="CAB3235374.1"/>
    <property type="molecule type" value="Genomic_DNA"/>
</dbReference>
<keyword evidence="1" id="KW-0479">Metal-binding</keyword>
<dbReference type="Pfam" id="PF04500">
    <property type="entry name" value="FLYWCH"/>
    <property type="match status" value="1"/>
</dbReference>
<comment type="caution">
    <text evidence="5">The sequence shown here is derived from an EMBL/GenBank/DDBJ whole genome shotgun (WGS) entry which is preliminary data.</text>
</comment>
<dbReference type="GO" id="GO:0008270">
    <property type="term" value="F:zinc ion binding"/>
    <property type="evidence" value="ECO:0007669"/>
    <property type="project" value="UniProtKB-KW"/>
</dbReference>
<dbReference type="InterPro" id="IPR007588">
    <property type="entry name" value="Znf_FLYWCH"/>
</dbReference>
<evidence type="ECO:0000259" key="4">
    <source>
        <dbReference type="Pfam" id="PF04500"/>
    </source>
</evidence>
<dbReference type="AlphaFoldDB" id="A0A8S0ZTI1"/>
<evidence type="ECO:0000256" key="3">
    <source>
        <dbReference type="ARBA" id="ARBA00022833"/>
    </source>
</evidence>
<evidence type="ECO:0000313" key="6">
    <source>
        <dbReference type="Proteomes" id="UP000494106"/>
    </source>
</evidence>
<proteinExistence type="predicted"/>
<name>A0A8S0ZTI1_ARCPL</name>